<dbReference type="GO" id="GO:0005886">
    <property type="term" value="C:plasma membrane"/>
    <property type="evidence" value="ECO:0007669"/>
    <property type="project" value="TreeGrafter"/>
</dbReference>
<dbReference type="PANTHER" id="PTHR19432:SF76">
    <property type="entry name" value="TRANSPORTER, PUTATIVE (EUROFUNG)-RELATED"/>
    <property type="match status" value="1"/>
</dbReference>
<keyword evidence="2" id="KW-0813">Transport</keyword>
<feature type="transmembrane region" description="Helical" evidence="7">
    <location>
        <begin position="217"/>
        <end position="235"/>
    </location>
</feature>
<evidence type="ECO:0000256" key="2">
    <source>
        <dbReference type="ARBA" id="ARBA00022448"/>
    </source>
</evidence>
<dbReference type="FunFam" id="1.20.1250.20:FF:001080">
    <property type="entry name" value="WGS project CABT00000000 data, contig 2.12"/>
    <property type="match status" value="1"/>
</dbReference>
<evidence type="ECO:0000313" key="8">
    <source>
        <dbReference type="EMBL" id="KAK3950688.1"/>
    </source>
</evidence>
<dbReference type="Gene3D" id="1.20.1250.20">
    <property type="entry name" value="MFS general substrate transporter like domains"/>
    <property type="match status" value="1"/>
</dbReference>
<dbReference type="AlphaFoldDB" id="A0AAN6SEY7"/>
<feature type="transmembrane region" description="Helical" evidence="7">
    <location>
        <begin position="255"/>
        <end position="280"/>
    </location>
</feature>
<comment type="caution">
    <text evidence="8">The sequence shown here is derived from an EMBL/GenBank/DDBJ whole genome shotgun (WGS) entry which is preliminary data.</text>
</comment>
<evidence type="ECO:0000313" key="9">
    <source>
        <dbReference type="Proteomes" id="UP001303222"/>
    </source>
</evidence>
<evidence type="ECO:0000256" key="3">
    <source>
        <dbReference type="ARBA" id="ARBA00022692"/>
    </source>
</evidence>
<dbReference type="EMBL" id="MU859169">
    <property type="protein sequence ID" value="KAK3950688.1"/>
    <property type="molecule type" value="Genomic_DNA"/>
</dbReference>
<evidence type="ECO:0000256" key="6">
    <source>
        <dbReference type="SAM" id="MobiDB-lite"/>
    </source>
</evidence>
<feature type="transmembrane region" description="Helical" evidence="7">
    <location>
        <begin position="490"/>
        <end position="510"/>
    </location>
</feature>
<feature type="transmembrane region" description="Helical" evidence="7">
    <location>
        <begin position="657"/>
        <end position="676"/>
    </location>
</feature>
<name>A0AAN6SEY7_9PEZI</name>
<evidence type="ECO:0000256" key="5">
    <source>
        <dbReference type="ARBA" id="ARBA00023136"/>
    </source>
</evidence>
<feature type="transmembrane region" description="Helical" evidence="7">
    <location>
        <begin position="516"/>
        <end position="535"/>
    </location>
</feature>
<dbReference type="InterPro" id="IPR036259">
    <property type="entry name" value="MFS_trans_sf"/>
</dbReference>
<evidence type="ECO:0000256" key="7">
    <source>
        <dbReference type="SAM" id="Phobius"/>
    </source>
</evidence>
<dbReference type="GO" id="GO:0008506">
    <property type="term" value="F:sucrose:proton symporter activity"/>
    <property type="evidence" value="ECO:0007669"/>
    <property type="project" value="TreeGrafter"/>
</dbReference>
<feature type="transmembrane region" description="Helical" evidence="7">
    <location>
        <begin position="388"/>
        <end position="406"/>
    </location>
</feature>
<feature type="transmembrane region" description="Helical" evidence="7">
    <location>
        <begin position="605"/>
        <end position="632"/>
    </location>
</feature>
<feature type="transmembrane region" description="Helical" evidence="7">
    <location>
        <begin position="148"/>
        <end position="164"/>
    </location>
</feature>
<keyword evidence="5 7" id="KW-0472">Membrane</keyword>
<feature type="transmembrane region" description="Helical" evidence="7">
    <location>
        <begin position="184"/>
        <end position="205"/>
    </location>
</feature>
<dbReference type="SUPFAM" id="SSF103473">
    <property type="entry name" value="MFS general substrate transporter"/>
    <property type="match status" value="1"/>
</dbReference>
<feature type="region of interest" description="Disordered" evidence="6">
    <location>
        <begin position="73"/>
        <end position="128"/>
    </location>
</feature>
<feature type="compositionally biased region" description="Basic and acidic residues" evidence="6">
    <location>
        <begin position="89"/>
        <end position="102"/>
    </location>
</feature>
<feature type="compositionally biased region" description="Acidic residues" evidence="6">
    <location>
        <begin position="114"/>
        <end position="127"/>
    </location>
</feature>
<keyword evidence="4 7" id="KW-1133">Transmembrane helix</keyword>
<dbReference type="Proteomes" id="UP001303222">
    <property type="component" value="Unassembled WGS sequence"/>
</dbReference>
<reference evidence="8" key="2">
    <citation type="submission" date="2023-06" db="EMBL/GenBank/DDBJ databases">
        <authorList>
            <consortium name="Lawrence Berkeley National Laboratory"/>
            <person name="Mondo S.J."/>
            <person name="Hensen N."/>
            <person name="Bonometti L."/>
            <person name="Westerberg I."/>
            <person name="Brannstrom I.O."/>
            <person name="Guillou S."/>
            <person name="Cros-Aarteil S."/>
            <person name="Calhoun S."/>
            <person name="Haridas S."/>
            <person name="Kuo A."/>
            <person name="Pangilinan J."/>
            <person name="Riley R."/>
            <person name="Labutti K."/>
            <person name="Andreopoulos B."/>
            <person name="Lipzen A."/>
            <person name="Chen C."/>
            <person name="Yanf M."/>
            <person name="Daum C."/>
            <person name="Ng V."/>
            <person name="Clum A."/>
            <person name="Steindorff A."/>
            <person name="Ohm R."/>
            <person name="Martin F."/>
            <person name="Silar P."/>
            <person name="Natvig D."/>
            <person name="Lalanne C."/>
            <person name="Gautier V."/>
            <person name="Ament-Velasquez S.L."/>
            <person name="Kruys A."/>
            <person name="Hutchinson M.I."/>
            <person name="Powell A.J."/>
            <person name="Barry K."/>
            <person name="Miller A.N."/>
            <person name="Grigoriev I.V."/>
            <person name="Debuchy R."/>
            <person name="Gladieux P."/>
            <person name="Thoren M.H."/>
            <person name="Johannesson H."/>
        </authorList>
    </citation>
    <scope>NUCLEOTIDE SEQUENCE</scope>
    <source>
        <strain evidence="8">CBS 626.80</strain>
    </source>
</reference>
<protein>
    <recommendedName>
        <fullName evidence="10">Sucrose transporter</fullName>
    </recommendedName>
</protein>
<proteinExistence type="predicted"/>
<organism evidence="8 9">
    <name type="scientific">Pseudoneurospora amorphoporcata</name>
    <dbReference type="NCBI Taxonomy" id="241081"/>
    <lineage>
        <taxon>Eukaryota</taxon>
        <taxon>Fungi</taxon>
        <taxon>Dikarya</taxon>
        <taxon>Ascomycota</taxon>
        <taxon>Pezizomycotina</taxon>
        <taxon>Sordariomycetes</taxon>
        <taxon>Sordariomycetidae</taxon>
        <taxon>Sordariales</taxon>
        <taxon>Sordariaceae</taxon>
        <taxon>Pseudoneurospora</taxon>
    </lineage>
</organism>
<accession>A0AAN6SEY7</accession>
<keyword evidence="9" id="KW-1185">Reference proteome</keyword>
<evidence type="ECO:0008006" key="10">
    <source>
        <dbReference type="Google" id="ProtNLM"/>
    </source>
</evidence>
<feature type="transmembrane region" description="Helical" evidence="7">
    <location>
        <begin position="331"/>
        <end position="350"/>
    </location>
</feature>
<dbReference type="PANTHER" id="PTHR19432">
    <property type="entry name" value="SUGAR TRANSPORTER"/>
    <property type="match status" value="1"/>
</dbReference>
<sequence>MGTTNPVRTVPGSSSSNCTYPLPRLDMDAMCAHHVLHPDGTMTDSIAPTDGKTPDHVSAPFEPRPIYLTSAPPFPDFEFPTEQANPSHQGEKSLDRHCKEEEGLCPNQWAGSGEQEDNSGSDSEGEIVEMSTWRGTPSVKGSTETMRMLLLTCVSVGITFTWGVEMTYCTPYLLSLGLTKGQTSMVWVAGPLSGLIVQPIIGVIADQSKSKWGRRRPVIIVGSIITALALMALGFTKEIVSYFIWDPTYSRACTIAVAVLSLYCVDFAINAVMSCARSLVVDTLPIQKQQSGAAWASRMGSLGHIIGYGMGAIDLLGLFGTSLGDTQFKQLTVIAALGMLVTSSVTCWAVTERVLVTVRPDPRRHSGRFKVVRQIVSTLITLPPRIRAICYAVFWSWIGWFPFIIYSSTWVGETYFRYDVPVDANGSSDALGDMGRIGSTALTVYSTVTFISAWILPPFIRAPEDNTFTHRPPASIANLVETVNKYKPDLLSAWIASHLMFAFAMFLTPFAASFRFATVLVALCGIPWSIAMWAPTTFLGVEVNKLSGAPDPMSPGAATSNPSYRRLSTSSIEMRFVNEPAGASIGAVEDGATAGNSSTGELSGIYFGILNIYTTIPQFIATFMSTIVFAILEPGKSPELATDAHPSEQANTDGPNAIAVCMFVGAISSLVAAYATSKMRDI</sequence>
<reference evidence="8" key="1">
    <citation type="journal article" date="2023" name="Mol. Phylogenet. Evol.">
        <title>Genome-scale phylogeny and comparative genomics of the fungal order Sordariales.</title>
        <authorList>
            <person name="Hensen N."/>
            <person name="Bonometti L."/>
            <person name="Westerberg I."/>
            <person name="Brannstrom I.O."/>
            <person name="Guillou S."/>
            <person name="Cros-Aarteil S."/>
            <person name="Calhoun S."/>
            <person name="Haridas S."/>
            <person name="Kuo A."/>
            <person name="Mondo S."/>
            <person name="Pangilinan J."/>
            <person name="Riley R."/>
            <person name="LaButti K."/>
            <person name="Andreopoulos B."/>
            <person name="Lipzen A."/>
            <person name="Chen C."/>
            <person name="Yan M."/>
            <person name="Daum C."/>
            <person name="Ng V."/>
            <person name="Clum A."/>
            <person name="Steindorff A."/>
            <person name="Ohm R.A."/>
            <person name="Martin F."/>
            <person name="Silar P."/>
            <person name="Natvig D.O."/>
            <person name="Lalanne C."/>
            <person name="Gautier V."/>
            <person name="Ament-Velasquez S.L."/>
            <person name="Kruys A."/>
            <person name="Hutchinson M.I."/>
            <person name="Powell A.J."/>
            <person name="Barry K."/>
            <person name="Miller A.N."/>
            <person name="Grigoriev I.V."/>
            <person name="Debuchy R."/>
            <person name="Gladieux P."/>
            <person name="Hiltunen Thoren M."/>
            <person name="Johannesson H."/>
        </authorList>
    </citation>
    <scope>NUCLEOTIDE SEQUENCE</scope>
    <source>
        <strain evidence="8">CBS 626.80</strain>
    </source>
</reference>
<comment type="subcellular location">
    <subcellularLocation>
        <location evidence="1">Membrane</location>
        <topology evidence="1">Multi-pass membrane protein</topology>
    </subcellularLocation>
</comment>
<feature type="transmembrane region" description="Helical" evidence="7">
    <location>
        <begin position="437"/>
        <end position="456"/>
    </location>
</feature>
<evidence type="ECO:0000256" key="4">
    <source>
        <dbReference type="ARBA" id="ARBA00022989"/>
    </source>
</evidence>
<gene>
    <name evidence="8" type="ORF">QBC32DRAFT_345879</name>
</gene>
<feature type="transmembrane region" description="Helical" evidence="7">
    <location>
        <begin position="301"/>
        <end position="319"/>
    </location>
</feature>
<keyword evidence="3 7" id="KW-0812">Transmembrane</keyword>
<evidence type="ECO:0000256" key="1">
    <source>
        <dbReference type="ARBA" id="ARBA00004141"/>
    </source>
</evidence>
<dbReference type="Pfam" id="PF13347">
    <property type="entry name" value="MFS_2"/>
    <property type="match status" value="1"/>
</dbReference>